<dbReference type="InterPro" id="IPR036844">
    <property type="entry name" value="Hint_dom_sf"/>
</dbReference>
<evidence type="ECO:0000313" key="2">
    <source>
        <dbReference type="Proteomes" id="UP000622707"/>
    </source>
</evidence>
<gene>
    <name evidence="1" type="ORF">JI746_16110</name>
</gene>
<sequence length="254" mass="28293">MGVISRIEGPVFIDGQQSVGLAREAAKDAEEGWSVTRRPYREPISNEMFRDTASDWSPSTCLLAGNRVLLADGSSKAIETIRAGETVMTMSGPKLVEKTEATTLGLTRRVLEIRGLGDEALFLSSDHPLWVSRRDKEGRRKEWWGTYNIHHVLYEMHNGTGLEFQELPFILNFDLPEQVAHASGWLHVRPIFHDLPPSTELFHLVVQDGFSYVAEGFPVLSHCRDQQGPASPWAGLEGRSSASETVRQLIPCIG</sequence>
<keyword evidence="2" id="KW-1185">Reference proteome</keyword>
<protein>
    <recommendedName>
        <fullName evidence="3">Hint domain-containing protein</fullName>
    </recommendedName>
</protein>
<comment type="caution">
    <text evidence="1">The sequence shown here is derived from an EMBL/GenBank/DDBJ whole genome shotgun (WGS) entry which is preliminary data.</text>
</comment>
<dbReference type="RefSeq" id="WP_201690857.1">
    <property type="nucleotide sequence ID" value="NZ_JAEQND010000008.1"/>
</dbReference>
<dbReference type="Gene3D" id="2.170.16.10">
    <property type="entry name" value="Hedgehog/Intein (Hint) domain"/>
    <property type="match status" value="1"/>
</dbReference>
<accession>A0ABS1JQW0</accession>
<proteinExistence type="predicted"/>
<dbReference type="SUPFAM" id="SSF51294">
    <property type="entry name" value="Hedgehog/intein (Hint) domain"/>
    <property type="match status" value="1"/>
</dbReference>
<evidence type="ECO:0000313" key="1">
    <source>
        <dbReference type="EMBL" id="MBL0426640.1"/>
    </source>
</evidence>
<reference evidence="1 2" key="1">
    <citation type="journal article" date="2017" name="Int. J. Syst. Evol. Microbiol.">
        <title>Ramlibacter alkalitolerans sp. nov., alkali-tolerant bacterium isolated from soil of ginseng.</title>
        <authorList>
            <person name="Lee D.H."/>
            <person name="Cha C.J."/>
        </authorList>
    </citation>
    <scope>NUCLEOTIDE SEQUENCE [LARGE SCALE GENOMIC DNA]</scope>
    <source>
        <strain evidence="1 2">KACC 19305</strain>
    </source>
</reference>
<dbReference type="Proteomes" id="UP000622707">
    <property type="component" value="Unassembled WGS sequence"/>
</dbReference>
<evidence type="ECO:0008006" key="3">
    <source>
        <dbReference type="Google" id="ProtNLM"/>
    </source>
</evidence>
<organism evidence="1 2">
    <name type="scientific">Ramlibacter alkalitolerans</name>
    <dbReference type="NCBI Taxonomy" id="2039631"/>
    <lineage>
        <taxon>Bacteria</taxon>
        <taxon>Pseudomonadati</taxon>
        <taxon>Pseudomonadota</taxon>
        <taxon>Betaproteobacteria</taxon>
        <taxon>Burkholderiales</taxon>
        <taxon>Comamonadaceae</taxon>
        <taxon>Ramlibacter</taxon>
    </lineage>
</organism>
<name>A0ABS1JQW0_9BURK</name>
<dbReference type="EMBL" id="JAEQND010000008">
    <property type="protein sequence ID" value="MBL0426640.1"/>
    <property type="molecule type" value="Genomic_DNA"/>
</dbReference>